<dbReference type="OrthoDB" id="5951414at2"/>
<dbReference type="AlphaFoldDB" id="A0A502CC43"/>
<evidence type="ECO:0000256" key="1">
    <source>
        <dbReference type="SAM" id="Phobius"/>
    </source>
</evidence>
<dbReference type="EMBL" id="RCZO01000002">
    <property type="protein sequence ID" value="TPG10568.1"/>
    <property type="molecule type" value="Genomic_DNA"/>
</dbReference>
<organism evidence="2 3">
    <name type="scientific">Rhodanobacter glycinis</name>
    <dbReference type="NCBI Taxonomy" id="582702"/>
    <lineage>
        <taxon>Bacteria</taxon>
        <taxon>Pseudomonadati</taxon>
        <taxon>Pseudomonadota</taxon>
        <taxon>Gammaproteobacteria</taxon>
        <taxon>Lysobacterales</taxon>
        <taxon>Rhodanobacteraceae</taxon>
        <taxon>Rhodanobacter</taxon>
    </lineage>
</organism>
<dbReference type="Proteomes" id="UP000319486">
    <property type="component" value="Unassembled WGS sequence"/>
</dbReference>
<evidence type="ECO:0000313" key="3">
    <source>
        <dbReference type="Proteomes" id="UP000319486"/>
    </source>
</evidence>
<sequence>MMNKHASRRVDLGAAMRAPLAAMQWRLLLLWVLLLLLPTAVVSLPLWRTLSGLLDHSVHVQAWATQFSPLMFGDTMSALSDSADWLHGAAMLGLLLTLLLSPFLNGMMIGSGRAGRAGRVLGFSHLLQCGVVEYGRMFRLMLWSILPYAVMAVLIGLTFKAVDRIDHKAVLESQVNSASHMAMWLSLLLFVLAQAIVESGRAAFIADVSLRSATRAFGRGFMQLLRRPFSTLSCYLLISLVGYALALALGVGRVHTQAVGVGGLVLAVLLAQLMVLVLGWVRVARLFALAEVARSLPSSQRSGGLPSAL</sequence>
<keyword evidence="1" id="KW-1133">Transmembrane helix</keyword>
<feature type="transmembrane region" description="Helical" evidence="1">
    <location>
        <begin position="229"/>
        <end position="252"/>
    </location>
</feature>
<keyword evidence="1" id="KW-0812">Transmembrane</keyword>
<accession>A0A502CC43</accession>
<proteinExistence type="predicted"/>
<feature type="transmembrane region" description="Helical" evidence="1">
    <location>
        <begin position="258"/>
        <end position="281"/>
    </location>
</feature>
<evidence type="ECO:0000313" key="2">
    <source>
        <dbReference type="EMBL" id="TPG10568.1"/>
    </source>
</evidence>
<feature type="transmembrane region" description="Helical" evidence="1">
    <location>
        <begin position="140"/>
        <end position="162"/>
    </location>
</feature>
<protein>
    <submittedName>
        <fullName evidence="2">Uncharacterized protein</fullName>
    </submittedName>
</protein>
<feature type="transmembrane region" description="Helical" evidence="1">
    <location>
        <begin position="182"/>
        <end position="208"/>
    </location>
</feature>
<gene>
    <name evidence="2" type="ORF">EAH88_05595</name>
</gene>
<feature type="transmembrane region" description="Helical" evidence="1">
    <location>
        <begin position="85"/>
        <end position="104"/>
    </location>
</feature>
<keyword evidence="1" id="KW-0472">Membrane</keyword>
<keyword evidence="3" id="KW-1185">Reference proteome</keyword>
<reference evidence="2 3" key="1">
    <citation type="journal article" date="2019" name="Environ. Microbiol.">
        <title>Species interactions and distinct microbial communities in high Arctic permafrost affected cryosols are associated with the CH4 and CO2 gas fluxes.</title>
        <authorList>
            <person name="Altshuler I."/>
            <person name="Hamel J."/>
            <person name="Turney S."/>
            <person name="Magnuson E."/>
            <person name="Levesque R."/>
            <person name="Greer C."/>
            <person name="Whyte L.G."/>
        </authorList>
    </citation>
    <scope>NUCLEOTIDE SEQUENCE [LARGE SCALE GENOMIC DNA]</scope>
    <source>
        <strain evidence="2 3">S13Y</strain>
    </source>
</reference>
<comment type="caution">
    <text evidence="2">The sequence shown here is derived from an EMBL/GenBank/DDBJ whole genome shotgun (WGS) entry which is preliminary data.</text>
</comment>
<name>A0A502CC43_9GAMM</name>